<sequence length="99" mass="11897">MKKVRFEWNKRKDLANFRNHGVAFDEAKTVFYDENAIEFYDEDHSLKEVRFLMIGLSSKLRILLVSYTVMEGKDEDIIRIISCRKATKNEQKIYFERLI</sequence>
<organism evidence="1">
    <name type="scientific">marine sediment metagenome</name>
    <dbReference type="NCBI Taxonomy" id="412755"/>
    <lineage>
        <taxon>unclassified sequences</taxon>
        <taxon>metagenomes</taxon>
        <taxon>ecological metagenomes</taxon>
    </lineage>
</organism>
<reference evidence="1" key="1">
    <citation type="journal article" date="2014" name="Front. Microbiol.">
        <title>High frequency of phylogenetically diverse reductive dehalogenase-homologous genes in deep subseafloor sedimentary metagenomes.</title>
        <authorList>
            <person name="Kawai M."/>
            <person name="Futagami T."/>
            <person name="Toyoda A."/>
            <person name="Takaki Y."/>
            <person name="Nishi S."/>
            <person name="Hori S."/>
            <person name="Arai W."/>
            <person name="Tsubouchi T."/>
            <person name="Morono Y."/>
            <person name="Uchiyama I."/>
            <person name="Ito T."/>
            <person name="Fujiyama A."/>
            <person name="Inagaki F."/>
            <person name="Takami H."/>
        </authorList>
    </citation>
    <scope>NUCLEOTIDE SEQUENCE</scope>
    <source>
        <strain evidence="1">Expedition CK06-06</strain>
    </source>
</reference>
<dbReference type="AlphaFoldDB" id="X1Q3D7"/>
<protein>
    <recommendedName>
        <fullName evidence="2">BrnT family toxin</fullName>
    </recommendedName>
</protein>
<gene>
    <name evidence="1" type="ORF">S06H3_47099</name>
</gene>
<dbReference type="InterPro" id="IPR007460">
    <property type="entry name" value="BrnT_toxin"/>
</dbReference>
<name>X1Q3D7_9ZZZZ</name>
<evidence type="ECO:0000313" key="1">
    <source>
        <dbReference type="EMBL" id="GAI45585.1"/>
    </source>
</evidence>
<proteinExistence type="predicted"/>
<dbReference type="EMBL" id="BARV01029553">
    <property type="protein sequence ID" value="GAI45585.1"/>
    <property type="molecule type" value="Genomic_DNA"/>
</dbReference>
<comment type="caution">
    <text evidence="1">The sequence shown here is derived from an EMBL/GenBank/DDBJ whole genome shotgun (WGS) entry which is preliminary data.</text>
</comment>
<dbReference type="Pfam" id="PF04365">
    <property type="entry name" value="BrnT_toxin"/>
    <property type="match status" value="1"/>
</dbReference>
<accession>X1Q3D7</accession>
<evidence type="ECO:0008006" key="2">
    <source>
        <dbReference type="Google" id="ProtNLM"/>
    </source>
</evidence>
<dbReference type="InterPro" id="IPR038573">
    <property type="entry name" value="BrnT_sf"/>
</dbReference>
<dbReference type="Gene3D" id="3.10.450.530">
    <property type="entry name" value="Ribonuclease toxin, BrnT, of type II toxin-antitoxin system"/>
    <property type="match status" value="1"/>
</dbReference>